<dbReference type="AlphaFoldDB" id="A0A2A9P404"/>
<dbReference type="EMBL" id="LAZP02000843">
    <property type="protein sequence ID" value="PFH55592.1"/>
    <property type="molecule type" value="Genomic_DNA"/>
</dbReference>
<reference evidence="1 2" key="1">
    <citation type="journal article" date="2015" name="BMC Genomics">
        <title>Gene expression during zombie ant biting behavior reflects the complexity underlying fungal parasitic behavioral manipulation.</title>
        <authorList>
            <person name="de Bekker C."/>
            <person name="Ohm R.A."/>
            <person name="Loreto R.G."/>
            <person name="Sebastian A."/>
            <person name="Albert I."/>
            <person name="Merrow M."/>
            <person name="Brachmann A."/>
            <person name="Hughes D.P."/>
        </authorList>
    </citation>
    <scope>NUCLEOTIDE SEQUENCE [LARGE SCALE GENOMIC DNA]</scope>
    <source>
        <strain evidence="1 2">SC16a</strain>
    </source>
</reference>
<comment type="caution">
    <text evidence="1">The sequence shown here is derived from an EMBL/GenBank/DDBJ whole genome shotgun (WGS) entry which is preliminary data.</text>
</comment>
<dbReference type="Proteomes" id="UP000037136">
    <property type="component" value="Unassembled WGS sequence"/>
</dbReference>
<proteinExistence type="predicted"/>
<accession>A0A2A9P404</accession>
<evidence type="ECO:0000313" key="1">
    <source>
        <dbReference type="EMBL" id="PFH55592.1"/>
    </source>
</evidence>
<evidence type="ECO:0000313" key="2">
    <source>
        <dbReference type="Proteomes" id="UP000037136"/>
    </source>
</evidence>
<dbReference type="OrthoDB" id="2799478at2759"/>
<gene>
    <name evidence="1" type="ORF">XA68_17985</name>
</gene>
<dbReference type="InterPro" id="IPR036691">
    <property type="entry name" value="Endo/exonu/phosph_ase_sf"/>
</dbReference>
<dbReference type="SUPFAM" id="SSF56219">
    <property type="entry name" value="DNase I-like"/>
    <property type="match status" value="1"/>
</dbReference>
<dbReference type="Gene3D" id="3.60.10.10">
    <property type="entry name" value="Endonuclease/exonuclease/phosphatase"/>
    <property type="match status" value="1"/>
</dbReference>
<organism evidence="1 2">
    <name type="scientific">Ophiocordyceps unilateralis</name>
    <name type="common">Zombie-ant fungus</name>
    <name type="synonym">Torrubia unilateralis</name>
    <dbReference type="NCBI Taxonomy" id="268505"/>
    <lineage>
        <taxon>Eukaryota</taxon>
        <taxon>Fungi</taxon>
        <taxon>Dikarya</taxon>
        <taxon>Ascomycota</taxon>
        <taxon>Pezizomycotina</taxon>
        <taxon>Sordariomycetes</taxon>
        <taxon>Hypocreomycetidae</taxon>
        <taxon>Hypocreales</taxon>
        <taxon>Ophiocordycipitaceae</taxon>
        <taxon>Ophiocordyceps</taxon>
    </lineage>
</organism>
<protein>
    <recommendedName>
        <fullName evidence="3">Endonuclease/exonuclease/phosphatase domain-containing protein</fullName>
    </recommendedName>
</protein>
<reference evidence="1 2" key="2">
    <citation type="journal article" date="2017" name="Sci. Rep.">
        <title>Ant-infecting Ophiocordyceps genomes reveal a high diversity of potential behavioral manipulation genes and a possible major role for enterotoxins.</title>
        <authorList>
            <person name="de Bekker C."/>
            <person name="Ohm R.A."/>
            <person name="Evans H.C."/>
            <person name="Brachmann A."/>
            <person name="Hughes D.P."/>
        </authorList>
    </citation>
    <scope>NUCLEOTIDE SEQUENCE [LARGE SCALE GENOMIC DNA]</scope>
    <source>
        <strain evidence="1 2">SC16a</strain>
    </source>
</reference>
<name>A0A2A9P404_OPHUN</name>
<evidence type="ECO:0008006" key="3">
    <source>
        <dbReference type="Google" id="ProtNLM"/>
    </source>
</evidence>
<keyword evidence="2" id="KW-1185">Reference proteome</keyword>
<sequence>MAEILLFLKDQRADMAFLLESHLAQEKQDRLASAYPQITALHNCPCAASTGISVLVLNTALAETVQMEQADDDGRVLGVSCKTEGLATCVKEWCPDIILGDFNKVEQPIDRNPPRPESSTVVASLQQAIPPEIYLDGWRKKNPDTLAFTYWSNNELFSASRIDRIYATRPVFQNSIEWEMTPPPSFTDHGAICMNYTPAGVVDVGKPRATLNPQVLKDGPVRKEILAYLENNLEAALEGVNMTEGGTPTFTREPADHQEALESFLSGLTTVGLRAQKAMFARRDAKIRKARYRIRRVDLRPRNKRWAERARVAHAELRELEKQKTKDTSYYLRAEYARAGLVQSKSFWKRGRSQATAHAITGLYSRSGKVRRSKRKMLQIARAFYEDLYTATPTVEEAQDELLKRISPGDFSRTDGPVSLDEVLCVLKNWDTHKAPGPDGAPYELFKEFALEDSSGRTLAEVLAASL</sequence>
<dbReference type="STRING" id="268505.A0A2A9P404"/>